<proteinExistence type="predicted"/>
<protein>
    <submittedName>
        <fullName evidence="4">Ester cyclase</fullName>
    </submittedName>
</protein>
<evidence type="ECO:0000313" key="4">
    <source>
        <dbReference type="EMBL" id="QPV64368.1"/>
    </source>
</evidence>
<dbReference type="Pfam" id="PF07366">
    <property type="entry name" value="SnoaL"/>
    <property type="match status" value="2"/>
</dbReference>
<dbReference type="GeneID" id="60588242"/>
<dbReference type="OrthoDB" id="371677at2157"/>
<dbReference type="GO" id="GO:0030638">
    <property type="term" value="P:polyketide metabolic process"/>
    <property type="evidence" value="ECO:0007669"/>
    <property type="project" value="InterPro"/>
</dbReference>
<dbReference type="Gene3D" id="3.10.450.50">
    <property type="match status" value="2"/>
</dbReference>
<gene>
    <name evidence="4" type="ORF">I7X12_07075</name>
</gene>
<dbReference type="AlphaFoldDB" id="A0A7T3G125"/>
<sequence>MTEEETDGPSVAIACQGGGSHTAFTAGVLDRLLGETDLPFDVAGLSGTSGGAICAFATWFGLASEGEGTDGRARARQLLADIWDDIAAEGPSDAVANSLGVATVRAQNAGVPLPTLSPYDTPLSDLSRETLRRTLETAVDPEALAATVDRTDRVPPRLEIGAVDVQRGTFRTFTERDVSHDAVLASAAVPTLFRAAPVTGPYGRNRWYWDGLFSQNPPLADLFEPAPGRRGHPDEIWVVQINPQREASIPKSLDGIADRRNELGGNLSVNQELAHVRRLNHWSAVGSLGDVYSPVEVKTIELDESAVSPGRPFDYASKVDRSPRFLDRLWEHGRDRADRFLATERGRRRARATATAAWNRDDGGEPASDDEDGLSPDAAVTLPTSLVELRAALRGESERTETVFDREGYRQFVAAMREAIPDLRVDVEEAVTEPGSVALRWHGEGTHSGSLAGIEPTGRDVALSGTSIHHLDDGRITESWVLTEHWSLLRQIDAIDPPAALSTTDRVTATPVVTQLSAPAENRDLVRLLAEVWTDGRREALDRVLAPDCVVHLDDETDLHGPEAYWAFVDRYREAFPDLSVTVEDTVSEGDKVVLRTTLRGTHDGPFLGLEPTGESVAVSRMAIYHVEDGYVVEIGMVEDTVRLLHQLGAPPLGQPVDEND</sequence>
<dbReference type="InterPro" id="IPR009959">
    <property type="entry name" value="Cyclase_SnoaL-like"/>
</dbReference>
<dbReference type="EMBL" id="CP065856">
    <property type="protein sequence ID" value="QPV64368.1"/>
    <property type="molecule type" value="Genomic_DNA"/>
</dbReference>
<evidence type="ECO:0000313" key="5">
    <source>
        <dbReference type="Proteomes" id="UP000595001"/>
    </source>
</evidence>
<organism evidence="4 5">
    <name type="scientific">Halosimplex litoreum</name>
    <dbReference type="NCBI Taxonomy" id="1198301"/>
    <lineage>
        <taxon>Archaea</taxon>
        <taxon>Methanobacteriati</taxon>
        <taxon>Methanobacteriota</taxon>
        <taxon>Stenosarchaea group</taxon>
        <taxon>Halobacteria</taxon>
        <taxon>Halobacteriales</taxon>
        <taxon>Haloarculaceae</taxon>
        <taxon>Halosimplex</taxon>
    </lineage>
</organism>
<dbReference type="InterPro" id="IPR002641">
    <property type="entry name" value="PNPLA_dom"/>
</dbReference>
<dbReference type="PANTHER" id="PTHR38436:SF1">
    <property type="entry name" value="ESTER CYCLASE"/>
    <property type="match status" value="1"/>
</dbReference>
<evidence type="ECO:0000256" key="1">
    <source>
        <dbReference type="ARBA" id="ARBA00023098"/>
    </source>
</evidence>
<evidence type="ECO:0000256" key="2">
    <source>
        <dbReference type="SAM" id="MobiDB-lite"/>
    </source>
</evidence>
<dbReference type="KEGG" id="hlt:I7X12_07075"/>
<dbReference type="InterPro" id="IPR032710">
    <property type="entry name" value="NTF2-like_dom_sf"/>
</dbReference>
<dbReference type="PROSITE" id="PS51635">
    <property type="entry name" value="PNPLA"/>
    <property type="match status" value="1"/>
</dbReference>
<evidence type="ECO:0000259" key="3">
    <source>
        <dbReference type="PROSITE" id="PS51635"/>
    </source>
</evidence>
<keyword evidence="1" id="KW-0443">Lipid metabolism</keyword>
<dbReference type="Pfam" id="PF01734">
    <property type="entry name" value="Patatin"/>
    <property type="match status" value="1"/>
</dbReference>
<reference evidence="4 5" key="1">
    <citation type="submission" date="2020-12" db="EMBL/GenBank/DDBJ databases">
        <title>Halosimplex halophilum sp. nov. and Halosimplex salinum sp. nov., two new members of the genus Halosimplex.</title>
        <authorList>
            <person name="Cui H.L."/>
        </authorList>
    </citation>
    <scope>NUCLEOTIDE SEQUENCE [LARGE SCALE GENOMIC DNA]</scope>
    <source>
        <strain evidence="4 5">YGH94</strain>
    </source>
</reference>
<dbReference type="Gene3D" id="3.40.1090.10">
    <property type="entry name" value="Cytosolic phospholipase A2 catalytic domain"/>
    <property type="match status" value="2"/>
</dbReference>
<dbReference type="RefSeq" id="WP_198063141.1">
    <property type="nucleotide sequence ID" value="NZ_CP065856.1"/>
</dbReference>
<accession>A0A7T3G125</accession>
<dbReference type="GO" id="GO:0006629">
    <property type="term" value="P:lipid metabolic process"/>
    <property type="evidence" value="ECO:0007669"/>
    <property type="project" value="UniProtKB-KW"/>
</dbReference>
<feature type="region of interest" description="Disordered" evidence="2">
    <location>
        <begin position="351"/>
        <end position="376"/>
    </location>
</feature>
<name>A0A7T3G125_9EURY</name>
<feature type="domain" description="PNPLA" evidence="3">
    <location>
        <begin position="13"/>
        <end position="223"/>
    </location>
</feature>
<dbReference type="SUPFAM" id="SSF52151">
    <property type="entry name" value="FabD/lysophospholipase-like"/>
    <property type="match status" value="1"/>
</dbReference>
<dbReference type="Proteomes" id="UP000595001">
    <property type="component" value="Chromosome"/>
</dbReference>
<keyword evidence="5" id="KW-1185">Reference proteome</keyword>
<dbReference type="SUPFAM" id="SSF54427">
    <property type="entry name" value="NTF2-like"/>
    <property type="match status" value="2"/>
</dbReference>
<dbReference type="InterPro" id="IPR016035">
    <property type="entry name" value="Acyl_Trfase/lysoPLipase"/>
</dbReference>
<dbReference type="PANTHER" id="PTHR38436">
    <property type="entry name" value="POLYKETIDE CYCLASE SNOAL-LIKE DOMAIN"/>
    <property type="match status" value="1"/>
</dbReference>